<evidence type="ECO:0000313" key="3">
    <source>
        <dbReference type="Proteomes" id="UP000188532"/>
    </source>
</evidence>
<organism evidence="2 3">
    <name type="scientific">Mycobacterium kansasii</name>
    <dbReference type="NCBI Taxonomy" id="1768"/>
    <lineage>
        <taxon>Bacteria</taxon>
        <taxon>Bacillati</taxon>
        <taxon>Actinomycetota</taxon>
        <taxon>Actinomycetes</taxon>
        <taxon>Mycobacteriales</taxon>
        <taxon>Mycobacteriaceae</taxon>
        <taxon>Mycobacterium</taxon>
    </lineage>
</organism>
<protein>
    <submittedName>
        <fullName evidence="2">Putative cONSERVED TRANSMEMBRANE PROTEIN</fullName>
    </submittedName>
</protein>
<keyword evidence="1 2" id="KW-0812">Transmembrane</keyword>
<dbReference type="Proteomes" id="UP000188532">
    <property type="component" value="Unassembled WGS sequence"/>
</dbReference>
<keyword evidence="1" id="KW-1133">Transmembrane helix</keyword>
<feature type="transmembrane region" description="Helical" evidence="1">
    <location>
        <begin position="81"/>
        <end position="101"/>
    </location>
</feature>
<feature type="transmembrane region" description="Helical" evidence="1">
    <location>
        <begin position="7"/>
        <end position="27"/>
    </location>
</feature>
<evidence type="ECO:0000313" key="2">
    <source>
        <dbReference type="EMBL" id="OOK74577.1"/>
    </source>
</evidence>
<reference evidence="2 3" key="1">
    <citation type="submission" date="2017-02" db="EMBL/GenBank/DDBJ databases">
        <title>Complete genome sequences of Mycobacterium kansasii strains isolated from rhesus macaques.</title>
        <authorList>
            <person name="Panda A."/>
            <person name="Nagaraj S."/>
            <person name="Zhao X."/>
            <person name="Tettelin H."/>
            <person name="Detolla L.J."/>
        </authorList>
    </citation>
    <scope>NUCLEOTIDE SEQUENCE [LARGE SCALE GENOMIC DNA]</scope>
    <source>
        <strain evidence="2 3">11-3469</strain>
    </source>
</reference>
<name>A0A1V3X684_MYCKA</name>
<gene>
    <name evidence="2" type="ORF">BZL29_4079</name>
</gene>
<dbReference type="EMBL" id="MVBN01000004">
    <property type="protein sequence ID" value="OOK74577.1"/>
    <property type="molecule type" value="Genomic_DNA"/>
</dbReference>
<comment type="caution">
    <text evidence="2">The sequence shown here is derived from an EMBL/GenBank/DDBJ whole genome shotgun (WGS) entry which is preliminary data.</text>
</comment>
<keyword evidence="1" id="KW-0472">Membrane</keyword>
<accession>A0A1V3X684</accession>
<sequence length="159" mass="17029">MIRRLRPGWLVALFAVIVSVSTWLPWLTTTVGGGGWANAIGGTHGNLALPPGFGAGQLIALLSSTLLVAGAMVGRGLSAKLSSVVALVVSLLIVALTIWYYTINVNPQVSAEYGLYVGGARPGARWFAPCGRWPPRPCNRLHHSWRTVMIVMPRESDAR</sequence>
<evidence type="ECO:0000256" key="1">
    <source>
        <dbReference type="SAM" id="Phobius"/>
    </source>
</evidence>
<proteinExistence type="predicted"/>
<dbReference type="STRING" id="1768.B1T50_09360"/>
<feature type="transmembrane region" description="Helical" evidence="1">
    <location>
        <begin position="47"/>
        <end position="69"/>
    </location>
</feature>
<dbReference type="AlphaFoldDB" id="A0A1V3X684"/>